<dbReference type="InterPro" id="IPR036271">
    <property type="entry name" value="Tet_transcr_reg_TetR-rel_C_sf"/>
</dbReference>
<dbReference type="PANTHER" id="PTHR30055:SF237">
    <property type="entry name" value="TRANSCRIPTIONAL REPRESSOR MCE3R"/>
    <property type="match status" value="1"/>
</dbReference>
<dbReference type="Gene3D" id="1.10.10.60">
    <property type="entry name" value="Homeodomain-like"/>
    <property type="match status" value="1"/>
</dbReference>
<reference evidence="5" key="1">
    <citation type="journal article" date="2019" name="Int. J. Syst. Evol. Microbiol.">
        <title>The Global Catalogue of Microorganisms (GCM) 10K type strain sequencing project: providing services to taxonomists for standard genome sequencing and annotation.</title>
        <authorList>
            <consortium name="The Broad Institute Genomics Platform"/>
            <consortium name="The Broad Institute Genome Sequencing Center for Infectious Disease"/>
            <person name="Wu L."/>
            <person name="Ma J."/>
        </authorList>
    </citation>
    <scope>NUCLEOTIDE SEQUENCE [LARGE SCALE GENOMIC DNA]</scope>
    <source>
        <strain evidence="5">JCM 18303</strain>
    </source>
</reference>
<evidence type="ECO:0000313" key="5">
    <source>
        <dbReference type="Proteomes" id="UP001428817"/>
    </source>
</evidence>
<dbReference type="InterPro" id="IPR041490">
    <property type="entry name" value="KstR2_TetR_C"/>
</dbReference>
<dbReference type="RefSeq" id="WP_185059859.1">
    <property type="nucleotide sequence ID" value="NZ_BAABJP010000037.1"/>
</dbReference>
<name>A0ABP9QU53_9PSEU</name>
<evidence type="ECO:0000259" key="3">
    <source>
        <dbReference type="PROSITE" id="PS50977"/>
    </source>
</evidence>
<dbReference type="SUPFAM" id="SSF48498">
    <property type="entry name" value="Tetracyclin repressor-like, C-terminal domain"/>
    <property type="match status" value="1"/>
</dbReference>
<gene>
    <name evidence="4" type="ORF">GCM10023321_60040</name>
</gene>
<evidence type="ECO:0000256" key="2">
    <source>
        <dbReference type="PROSITE-ProRule" id="PRU00335"/>
    </source>
</evidence>
<dbReference type="PRINTS" id="PR00455">
    <property type="entry name" value="HTHTETR"/>
</dbReference>
<keyword evidence="1 2" id="KW-0238">DNA-binding</keyword>
<dbReference type="InterPro" id="IPR001647">
    <property type="entry name" value="HTH_TetR"/>
</dbReference>
<comment type="caution">
    <text evidence="4">The sequence shown here is derived from an EMBL/GenBank/DDBJ whole genome shotgun (WGS) entry which is preliminary data.</text>
</comment>
<accession>A0ABP9QU53</accession>
<dbReference type="Pfam" id="PF17932">
    <property type="entry name" value="TetR_C_24"/>
    <property type="match status" value="1"/>
</dbReference>
<dbReference type="SUPFAM" id="SSF46689">
    <property type="entry name" value="Homeodomain-like"/>
    <property type="match status" value="1"/>
</dbReference>
<dbReference type="PANTHER" id="PTHR30055">
    <property type="entry name" value="HTH-TYPE TRANSCRIPTIONAL REGULATOR RUTR"/>
    <property type="match status" value="1"/>
</dbReference>
<evidence type="ECO:0000256" key="1">
    <source>
        <dbReference type="ARBA" id="ARBA00023125"/>
    </source>
</evidence>
<evidence type="ECO:0000313" key="4">
    <source>
        <dbReference type="EMBL" id="GAA5167381.1"/>
    </source>
</evidence>
<proteinExistence type="predicted"/>
<dbReference type="InterPro" id="IPR009057">
    <property type="entry name" value="Homeodomain-like_sf"/>
</dbReference>
<dbReference type="Pfam" id="PF00440">
    <property type="entry name" value="TetR_N"/>
    <property type="match status" value="1"/>
</dbReference>
<dbReference type="PROSITE" id="PS50977">
    <property type="entry name" value="HTH_TETR_2"/>
    <property type="match status" value="1"/>
</dbReference>
<organism evidence="4 5">
    <name type="scientific">Pseudonocardia eucalypti</name>
    <dbReference type="NCBI Taxonomy" id="648755"/>
    <lineage>
        <taxon>Bacteria</taxon>
        <taxon>Bacillati</taxon>
        <taxon>Actinomycetota</taxon>
        <taxon>Actinomycetes</taxon>
        <taxon>Pseudonocardiales</taxon>
        <taxon>Pseudonocardiaceae</taxon>
        <taxon>Pseudonocardia</taxon>
    </lineage>
</organism>
<feature type="DNA-binding region" description="H-T-H motif" evidence="2">
    <location>
        <begin position="30"/>
        <end position="49"/>
    </location>
</feature>
<dbReference type="Gene3D" id="1.10.357.10">
    <property type="entry name" value="Tetracycline Repressor, domain 2"/>
    <property type="match status" value="1"/>
</dbReference>
<sequence length="212" mass="23306">MTRVRDPARRERILTSAATLIAERGYHPVTMADIGAAAGIVGSGIYRHFESKNAVLGALADRVMERLLAEAAAAVEHAADPAEALAALVAGQIDFVLDERPLLVVYLREQLTLREADRRRSRRMQRQYIERWVDLLVRLRPELTEVAARVAVHAAIGAIQASLHFESGLPRDQLTRRLAEAAHAVLGLPVRPAEWAEPAGLPAQRRGEQPGQ</sequence>
<dbReference type="EMBL" id="BAABJP010000037">
    <property type="protein sequence ID" value="GAA5167381.1"/>
    <property type="molecule type" value="Genomic_DNA"/>
</dbReference>
<dbReference type="InterPro" id="IPR050109">
    <property type="entry name" value="HTH-type_TetR-like_transc_reg"/>
</dbReference>
<keyword evidence="5" id="KW-1185">Reference proteome</keyword>
<protein>
    <submittedName>
        <fullName evidence="4">TetR/AcrR family transcriptional regulator</fullName>
    </submittedName>
</protein>
<feature type="domain" description="HTH tetR-type" evidence="3">
    <location>
        <begin position="7"/>
        <end position="67"/>
    </location>
</feature>
<dbReference type="Proteomes" id="UP001428817">
    <property type="component" value="Unassembled WGS sequence"/>
</dbReference>